<organism evidence="2 3">
    <name type="scientific">Heligmosomoides polygyrus</name>
    <name type="common">Parasitic roundworm</name>
    <dbReference type="NCBI Taxonomy" id="6339"/>
    <lineage>
        <taxon>Eukaryota</taxon>
        <taxon>Metazoa</taxon>
        <taxon>Ecdysozoa</taxon>
        <taxon>Nematoda</taxon>
        <taxon>Chromadorea</taxon>
        <taxon>Rhabditida</taxon>
        <taxon>Rhabditina</taxon>
        <taxon>Rhabditomorpha</taxon>
        <taxon>Strongyloidea</taxon>
        <taxon>Heligmosomidae</taxon>
        <taxon>Heligmosomoides</taxon>
    </lineage>
</organism>
<sequence>MHGKVDATPAAARNINAEFGEDFAEERTIATGSKGFDLEMKVSNMKTERFKKVLLFDNAAPHRAKVTTDKQGQLRYVHVPHPPYSPDIPPCDYHYFSSL</sequence>
<accession>A0A3P8CZK1</accession>
<protein>
    <submittedName>
        <fullName evidence="3">DDE_3 domain-containing protein</fullName>
    </submittedName>
</protein>
<reference evidence="1 2" key="1">
    <citation type="submission" date="2018-11" db="EMBL/GenBank/DDBJ databases">
        <authorList>
            <consortium name="Pathogen Informatics"/>
        </authorList>
    </citation>
    <scope>NUCLEOTIDE SEQUENCE [LARGE SCALE GENOMIC DNA]</scope>
</reference>
<evidence type="ECO:0000313" key="3">
    <source>
        <dbReference type="WBParaSite" id="HPBE_0002143601-mRNA-1"/>
    </source>
</evidence>
<evidence type="ECO:0000313" key="2">
    <source>
        <dbReference type="Proteomes" id="UP000050761"/>
    </source>
</evidence>
<gene>
    <name evidence="1" type="ORF">HPBE_LOCUS21435</name>
</gene>
<keyword evidence="2" id="KW-1185">Reference proteome</keyword>
<dbReference type="GO" id="GO:0003676">
    <property type="term" value="F:nucleic acid binding"/>
    <property type="evidence" value="ECO:0007669"/>
    <property type="project" value="InterPro"/>
</dbReference>
<dbReference type="PANTHER" id="PTHR46060">
    <property type="entry name" value="MARINER MOS1 TRANSPOSASE-LIKE PROTEIN"/>
    <property type="match status" value="1"/>
</dbReference>
<dbReference type="EMBL" id="UZAH01033003">
    <property type="protein sequence ID" value="VDP25414.1"/>
    <property type="molecule type" value="Genomic_DNA"/>
</dbReference>
<accession>A0A183GG59</accession>
<dbReference type="PANTHER" id="PTHR46060:SF3">
    <property type="entry name" value="PROTEIN GVQW3"/>
    <property type="match status" value="1"/>
</dbReference>
<dbReference type="Gene3D" id="3.30.420.10">
    <property type="entry name" value="Ribonuclease H-like superfamily/Ribonuclease H"/>
    <property type="match status" value="1"/>
</dbReference>
<evidence type="ECO:0000313" key="1">
    <source>
        <dbReference type="EMBL" id="VDP25414.1"/>
    </source>
</evidence>
<proteinExistence type="predicted"/>
<name>A0A183GG59_HELPZ</name>
<dbReference type="WBParaSite" id="HPBE_0002143601-mRNA-1">
    <property type="protein sequence ID" value="HPBE_0002143601-mRNA-1"/>
    <property type="gene ID" value="HPBE_0002143601"/>
</dbReference>
<reference evidence="3" key="2">
    <citation type="submission" date="2019-09" db="UniProtKB">
        <authorList>
            <consortium name="WormBaseParasite"/>
        </authorList>
    </citation>
    <scope>IDENTIFICATION</scope>
</reference>
<dbReference type="InterPro" id="IPR052709">
    <property type="entry name" value="Transposase-MT_Hybrid"/>
</dbReference>
<dbReference type="AlphaFoldDB" id="A0A183GG59"/>
<dbReference type="InterPro" id="IPR036397">
    <property type="entry name" value="RNaseH_sf"/>
</dbReference>
<dbReference type="Proteomes" id="UP000050761">
    <property type="component" value="Unassembled WGS sequence"/>
</dbReference>